<name>A0A2Z6EY30_9BURK</name>
<gene>
    <name evidence="1" type="ORF">MCB1EB_2212</name>
</gene>
<proteinExistence type="predicted"/>
<accession>A0A2Z6EY30</accession>
<dbReference type="InterPro" id="IPR014991">
    <property type="entry name" value="DUF1840"/>
</dbReference>
<evidence type="ECO:0000313" key="2">
    <source>
        <dbReference type="Proteomes" id="UP000282597"/>
    </source>
</evidence>
<protein>
    <submittedName>
        <fullName evidence="1">Uncharacterized protein</fullName>
    </submittedName>
</protein>
<dbReference type="EMBL" id="AP018150">
    <property type="protein sequence ID" value="BBE10373.1"/>
    <property type="molecule type" value="Genomic_DNA"/>
</dbReference>
<sequence length="107" mass="11962">MLITFKSKAAPEIIMLDNLAQFLLSIIGKQLDKRGVISHDELAQAIARLEAAIHDAQQKEALARAEHQHDKNELSDEIPVGLAQRAFPLLDMMRTAHKQDADIIWGI</sequence>
<dbReference type="RefSeq" id="WP_045364172.1">
    <property type="nucleotide sequence ID" value="NZ_AP018150.1"/>
</dbReference>
<dbReference type="Proteomes" id="UP000282597">
    <property type="component" value="Chromosome"/>
</dbReference>
<dbReference type="Pfam" id="PF08895">
    <property type="entry name" value="DUF1840"/>
    <property type="match status" value="1"/>
</dbReference>
<dbReference type="KEGG" id="mcys:MCB1EB_2212"/>
<evidence type="ECO:0000313" key="1">
    <source>
        <dbReference type="EMBL" id="BBE10373.1"/>
    </source>
</evidence>
<dbReference type="AlphaFoldDB" id="A0A2Z6EY30"/>
<reference evidence="1 2" key="1">
    <citation type="journal article" date="2018" name="Microbes Environ.">
        <title>Comparative Genomic Insights into Endofungal Lifestyles of Two Bacterial Endosymbionts, Mycoavidus cysteinexigens and Burkholderia rhizoxinica.</title>
        <authorList>
            <person name="Sharmin D."/>
            <person name="Guo Y."/>
            <person name="Nishizawa T."/>
            <person name="Ohshima S."/>
            <person name="Sato Y."/>
            <person name="Takashima Y."/>
            <person name="Narisawa K."/>
            <person name="Ohta H."/>
        </authorList>
    </citation>
    <scope>NUCLEOTIDE SEQUENCE [LARGE SCALE GENOMIC DNA]</scope>
    <source>
        <strain evidence="1 2">B1-EB</strain>
    </source>
</reference>
<keyword evidence="2" id="KW-1185">Reference proteome</keyword>
<organism evidence="1 2">
    <name type="scientific">Mycoavidus cysteinexigens</name>
    <dbReference type="NCBI Taxonomy" id="1553431"/>
    <lineage>
        <taxon>Bacteria</taxon>
        <taxon>Pseudomonadati</taxon>
        <taxon>Pseudomonadota</taxon>
        <taxon>Betaproteobacteria</taxon>
        <taxon>Burkholderiales</taxon>
        <taxon>Burkholderiaceae</taxon>
        <taxon>Mycoavidus</taxon>
    </lineage>
</organism>